<protein>
    <submittedName>
        <fullName evidence="1">Superfamily I DNA and RNA helicases: PROVISIONAL</fullName>
    </submittedName>
</protein>
<name>A0A8H3XHY5_GIGMA</name>
<evidence type="ECO:0000313" key="1">
    <source>
        <dbReference type="EMBL" id="KAF0457848.1"/>
    </source>
</evidence>
<accession>A0A8H3XHY5</accession>
<dbReference type="AlphaFoldDB" id="A0A8H3XHY5"/>
<comment type="caution">
    <text evidence="1">The sequence shown here is derived from an EMBL/GenBank/DDBJ whole genome shotgun (WGS) entry which is preliminary data.</text>
</comment>
<evidence type="ECO:0000313" key="2">
    <source>
        <dbReference type="Proteomes" id="UP000439903"/>
    </source>
</evidence>
<organism evidence="1 2">
    <name type="scientific">Gigaspora margarita</name>
    <dbReference type="NCBI Taxonomy" id="4874"/>
    <lineage>
        <taxon>Eukaryota</taxon>
        <taxon>Fungi</taxon>
        <taxon>Fungi incertae sedis</taxon>
        <taxon>Mucoromycota</taxon>
        <taxon>Glomeromycotina</taxon>
        <taxon>Glomeromycetes</taxon>
        <taxon>Diversisporales</taxon>
        <taxon>Gigasporaceae</taxon>
        <taxon>Gigaspora</taxon>
    </lineage>
</organism>
<gene>
    <name evidence="1" type="ORF">F8M41_001096</name>
</gene>
<keyword evidence="1" id="KW-0547">Nucleotide-binding</keyword>
<proteinExistence type="predicted"/>
<keyword evidence="1" id="KW-0378">Hydrolase</keyword>
<dbReference type="OrthoDB" id="2427088at2759"/>
<keyword evidence="1" id="KW-0347">Helicase</keyword>
<dbReference type="Proteomes" id="UP000439903">
    <property type="component" value="Unassembled WGS sequence"/>
</dbReference>
<keyword evidence="2" id="KW-1185">Reference proteome</keyword>
<dbReference type="EMBL" id="WTPW01001089">
    <property type="protein sequence ID" value="KAF0457848.1"/>
    <property type="molecule type" value="Genomic_DNA"/>
</dbReference>
<reference evidence="1 2" key="1">
    <citation type="journal article" date="2019" name="Environ. Microbiol.">
        <title>At the nexus of three kingdoms: the genome of the mycorrhizal fungus Gigaspora margarita provides insights into plant, endobacterial and fungal interactions.</title>
        <authorList>
            <person name="Venice F."/>
            <person name="Ghignone S."/>
            <person name="Salvioli di Fossalunga A."/>
            <person name="Amselem J."/>
            <person name="Novero M."/>
            <person name="Xianan X."/>
            <person name="Sedzielewska Toro K."/>
            <person name="Morin E."/>
            <person name="Lipzen A."/>
            <person name="Grigoriev I.V."/>
            <person name="Henrissat B."/>
            <person name="Martin F.M."/>
            <person name="Bonfante P."/>
        </authorList>
    </citation>
    <scope>NUCLEOTIDE SEQUENCE [LARGE SCALE GENOMIC DNA]</scope>
    <source>
        <strain evidence="1 2">BEG34</strain>
    </source>
</reference>
<dbReference type="GO" id="GO:0004386">
    <property type="term" value="F:helicase activity"/>
    <property type="evidence" value="ECO:0007669"/>
    <property type="project" value="UniProtKB-KW"/>
</dbReference>
<keyword evidence="1" id="KW-0067">ATP-binding</keyword>
<sequence>MQYSYSNAITTRLNFKSYCDIDGNINLPNHKREGKTFRLAPNKEAVLAKLWNWARGVSSLPFENQTSASLICHLRKDVQEIVCTDFPELRIKKYHIKSNLVEKAYDFSNIEKS</sequence>